<evidence type="ECO:0000313" key="1">
    <source>
        <dbReference type="EMBL" id="MDX5895420.1"/>
    </source>
</evidence>
<evidence type="ECO:0000313" key="2">
    <source>
        <dbReference type="Proteomes" id="UP001281130"/>
    </source>
</evidence>
<protein>
    <recommendedName>
        <fullName evidence="3">Glyoxalase-like domain</fullName>
    </recommendedName>
</protein>
<comment type="caution">
    <text evidence="1">The sequence shown here is derived from an EMBL/GenBank/DDBJ whole genome shotgun (WGS) entry which is preliminary data.</text>
</comment>
<proteinExistence type="predicted"/>
<name>A0AB35T6W0_RUBRA</name>
<evidence type="ECO:0008006" key="3">
    <source>
        <dbReference type="Google" id="ProtNLM"/>
    </source>
</evidence>
<gene>
    <name evidence="1" type="ORF">SIL72_15440</name>
</gene>
<organism evidence="1 2">
    <name type="scientific">Rubrobacter radiotolerans</name>
    <name type="common">Arthrobacter radiotolerans</name>
    <dbReference type="NCBI Taxonomy" id="42256"/>
    <lineage>
        <taxon>Bacteria</taxon>
        <taxon>Bacillati</taxon>
        <taxon>Actinomycetota</taxon>
        <taxon>Rubrobacteria</taxon>
        <taxon>Rubrobacterales</taxon>
        <taxon>Rubrobacteraceae</taxon>
        <taxon>Rubrobacter</taxon>
    </lineage>
</organism>
<accession>A0AB35T6W0</accession>
<dbReference type="Proteomes" id="UP001281130">
    <property type="component" value="Unassembled WGS sequence"/>
</dbReference>
<reference evidence="1" key="1">
    <citation type="submission" date="2023-11" db="EMBL/GenBank/DDBJ databases">
        <title>MicrobeMod: A computational toolkit for identifying prokaryotic methylation and restriction-modification with nanopore sequencing.</title>
        <authorList>
            <person name="Crits-Christoph A."/>
            <person name="Kang S.C."/>
            <person name="Lee H."/>
            <person name="Ostrov N."/>
        </authorList>
    </citation>
    <scope>NUCLEOTIDE SEQUENCE</scope>
    <source>
        <strain evidence="1">ATCC 51242</strain>
    </source>
</reference>
<dbReference type="AlphaFoldDB" id="A0AB35T6W0"/>
<dbReference type="EMBL" id="JAWXXX010000002">
    <property type="protein sequence ID" value="MDX5895420.1"/>
    <property type="molecule type" value="Genomic_DNA"/>
</dbReference>
<sequence length="119" mass="13286">MEKVEGIGGVFFRAEDPEALGEWYADNLGVVDPPGGVWRQEERPTVFVPFSKGTDHSVDRAQLVFHRGSRVRADAGDFAFDDDTGLLRWVAEDRAVVALPDAEARERDVVTIVNRWVTT</sequence>